<accession>A0A8B3RL05</accession>
<proteinExistence type="predicted"/>
<dbReference type="Proteomes" id="UP000292933">
    <property type="component" value="Unassembled WGS sequence"/>
</dbReference>
<protein>
    <submittedName>
        <fullName evidence="1">Uncharacterized protein</fullName>
    </submittedName>
</protein>
<dbReference type="EMBL" id="RYVC01000007">
    <property type="protein sequence ID" value="RYQ46787.1"/>
    <property type="molecule type" value="Genomic_DNA"/>
</dbReference>
<evidence type="ECO:0000313" key="1">
    <source>
        <dbReference type="EMBL" id="RYQ46787.1"/>
    </source>
</evidence>
<dbReference type="AlphaFoldDB" id="A0A8B3RL05"/>
<gene>
    <name evidence="1" type="ORF">PG1780B_0506</name>
</gene>
<comment type="caution">
    <text evidence="1">The sequence shown here is derived from an EMBL/GenBank/DDBJ whole genome shotgun (WGS) entry which is preliminary data.</text>
</comment>
<evidence type="ECO:0000313" key="2">
    <source>
        <dbReference type="Proteomes" id="UP000292933"/>
    </source>
</evidence>
<reference evidence="1 2" key="1">
    <citation type="submission" date="2018-12" db="EMBL/GenBank/DDBJ databases">
        <title>Unveiling genomic diversity among members of the Bifidobacterium pseudolongum species, a widely distributed gut commensal of the animal kingdom.</title>
        <authorList>
            <person name="Lugli G.A."/>
            <person name="Duranti S."/>
            <person name="Albert K."/>
            <person name="Mancabelli L."/>
            <person name="Napoli S."/>
            <person name="Viappiani A."/>
            <person name="Anzalone R."/>
            <person name="Longhi G."/>
            <person name="Milani C."/>
            <person name="Turroni F."/>
            <person name="Alessandri G."/>
            <person name="Sela D.A."/>
            <person name="Van Sinderen D."/>
            <person name="Ventura M."/>
        </authorList>
    </citation>
    <scope>NUCLEOTIDE SEQUENCE [LARGE SCALE GENOMIC DNA]</scope>
    <source>
        <strain evidence="1 2">1780B</strain>
    </source>
</reference>
<name>A0A8B3RL05_9BIFI</name>
<organism evidence="1 2">
    <name type="scientific">Bifidobacterium pseudolongum subsp. globosum</name>
    <dbReference type="NCBI Taxonomy" id="1690"/>
    <lineage>
        <taxon>Bacteria</taxon>
        <taxon>Bacillati</taxon>
        <taxon>Actinomycetota</taxon>
        <taxon>Actinomycetes</taxon>
        <taxon>Bifidobacteriales</taxon>
        <taxon>Bifidobacteriaceae</taxon>
        <taxon>Bifidobacterium</taxon>
    </lineage>
</organism>
<sequence length="35" mass="3686">MMTRKETHRHMVGGKAITALLAAGPDSKGFTGMAL</sequence>